<sequence>MTDDTANPDRHRLRLVVSNDGPMVACDPPQPFSDVDEDRERRALAVLDRWREKGLKPTTPIYDSHVYKPPSRARLAVMPDEPERGDRAINWLRDEARYQESLAENALRQFQKAVAADPVTAIAWSDDALMAAPGVLTWGKIAEWCESEGDLAAVDAKIVETIEKKERAADKGWVSAEGMLGDYHRVSLCILKEVRHFIWLRTNEVVDDSLDVRDAMERLHSIVRNIYTRTTR</sequence>
<reference evidence="1" key="1">
    <citation type="submission" date="2016-07" db="EMBL/GenBank/DDBJ databases">
        <title>Microvirga ossetica sp. nov. a new species of rhizobia isolated from root nodules of the legume species Vicia alpestris Steven originated from North Ossetia region in the Caucasus.</title>
        <authorList>
            <person name="Safronova V.I."/>
            <person name="Kuznetsova I.G."/>
            <person name="Sazanova A.L."/>
            <person name="Belimov A."/>
            <person name="Andronov E."/>
            <person name="Osledkin Y.S."/>
            <person name="Onishchuk O.P."/>
            <person name="Kurchak O.N."/>
            <person name="Shaposhnikov A.I."/>
            <person name="Willems A."/>
            <person name="Tikhonovich I.A."/>
        </authorList>
    </citation>
    <scope>NUCLEOTIDE SEQUENCE [LARGE SCALE GENOMIC DNA]</scope>
    <source>
        <strain evidence="1">V5/3M</strain>
        <plasmid evidence="1">unnamed5</plasmid>
    </source>
</reference>
<organism evidence="1">
    <name type="scientific">Microvirga ossetica</name>
    <dbReference type="NCBI Taxonomy" id="1882682"/>
    <lineage>
        <taxon>Bacteria</taxon>
        <taxon>Pseudomonadati</taxon>
        <taxon>Pseudomonadota</taxon>
        <taxon>Alphaproteobacteria</taxon>
        <taxon>Hyphomicrobiales</taxon>
        <taxon>Methylobacteriaceae</taxon>
        <taxon>Microvirga</taxon>
    </lineage>
</organism>
<protein>
    <submittedName>
        <fullName evidence="1">Uncharacterized protein</fullName>
    </submittedName>
</protein>
<dbReference type="AlphaFoldDB" id="A0A1B2EZW1"/>
<dbReference type="KEGG" id="moc:BB934_45445"/>
<evidence type="ECO:0000313" key="1">
    <source>
        <dbReference type="EMBL" id="ANY85467.1"/>
    </source>
</evidence>
<accession>A0A1B2EZW1</accession>
<geneLocation type="plasmid" evidence="1">
    <name>unnamed5</name>
</geneLocation>
<dbReference type="RefSeq" id="WP_099516239.1">
    <property type="nucleotide sequence ID" value="NZ_CP016621.1"/>
</dbReference>
<dbReference type="EMBL" id="CP016621">
    <property type="protein sequence ID" value="ANY85467.1"/>
    <property type="molecule type" value="Genomic_DNA"/>
</dbReference>
<keyword evidence="1" id="KW-0614">Plasmid</keyword>
<gene>
    <name evidence="1" type="ORF">BB934_45445</name>
</gene>
<name>A0A1B2EZW1_9HYPH</name>
<proteinExistence type="predicted"/>